<keyword evidence="3 10" id="KW-0812">Transmembrane</keyword>
<dbReference type="EMBL" id="PQIB02000005">
    <property type="protein sequence ID" value="RLN15484.1"/>
    <property type="molecule type" value="Genomic_DNA"/>
</dbReference>
<comment type="caution">
    <text evidence="13">The sequence shown here is derived from an EMBL/GenBank/DDBJ whole genome shotgun (WGS) entry which is preliminary data.</text>
</comment>
<evidence type="ECO:0000256" key="3">
    <source>
        <dbReference type="ARBA" id="ARBA00022692"/>
    </source>
</evidence>
<dbReference type="STRING" id="4540.A0A3L6S4C2"/>
<dbReference type="InterPro" id="IPR045272">
    <property type="entry name" value="ANXUR1/2-like"/>
</dbReference>
<evidence type="ECO:0000259" key="12">
    <source>
        <dbReference type="Pfam" id="PF12819"/>
    </source>
</evidence>
<dbReference type="Proteomes" id="UP000275267">
    <property type="component" value="Unassembled WGS sequence"/>
</dbReference>
<protein>
    <submittedName>
        <fullName evidence="13">Receptor-like protein kinase HERK 1</fullName>
    </submittedName>
</protein>
<evidence type="ECO:0000256" key="7">
    <source>
        <dbReference type="ARBA" id="ARBA00022989"/>
    </source>
</evidence>
<dbReference type="InterPro" id="IPR011009">
    <property type="entry name" value="Kinase-like_dom_sf"/>
</dbReference>
<dbReference type="GO" id="GO:0004714">
    <property type="term" value="F:transmembrane receptor protein tyrosine kinase activity"/>
    <property type="evidence" value="ECO:0007669"/>
    <property type="project" value="InterPro"/>
</dbReference>
<dbReference type="FunFam" id="2.60.120.430:FF:000001">
    <property type="entry name" value="Receptor-like protein kinase FERONIA"/>
    <property type="match status" value="1"/>
</dbReference>
<keyword evidence="9" id="KW-0325">Glycoprotein</keyword>
<dbReference type="Pfam" id="PF07714">
    <property type="entry name" value="PK_Tyr_Ser-Thr"/>
    <property type="match status" value="1"/>
</dbReference>
<dbReference type="AlphaFoldDB" id="A0A3L6S4C2"/>
<evidence type="ECO:0000256" key="6">
    <source>
        <dbReference type="ARBA" id="ARBA00022840"/>
    </source>
</evidence>
<dbReference type="Gene3D" id="1.10.510.10">
    <property type="entry name" value="Transferase(Phosphotransferase) domain 1"/>
    <property type="match status" value="1"/>
</dbReference>
<dbReference type="PANTHER" id="PTHR34590">
    <property type="entry name" value="OS03G0124300 PROTEIN-RELATED"/>
    <property type="match status" value="1"/>
</dbReference>
<dbReference type="FunFam" id="2.60.120.430:FF:000005">
    <property type="entry name" value="Putative receptor-like protein kinase"/>
    <property type="match status" value="1"/>
</dbReference>
<dbReference type="InterPro" id="IPR001245">
    <property type="entry name" value="Ser-Thr/Tyr_kinase_cat_dom"/>
</dbReference>
<dbReference type="Gene3D" id="2.60.120.430">
    <property type="entry name" value="Galactose-binding lectin"/>
    <property type="match status" value="2"/>
</dbReference>
<evidence type="ECO:0000313" key="13">
    <source>
        <dbReference type="EMBL" id="RLN15484.1"/>
    </source>
</evidence>
<keyword evidence="8 10" id="KW-0472">Membrane</keyword>
<dbReference type="OrthoDB" id="640180at2759"/>
<evidence type="ECO:0000256" key="5">
    <source>
        <dbReference type="ARBA" id="ARBA00022741"/>
    </source>
</evidence>
<proteinExistence type="predicted"/>
<accession>A0A3L6S4C2</accession>
<evidence type="ECO:0000256" key="1">
    <source>
        <dbReference type="ARBA" id="ARBA00004479"/>
    </source>
</evidence>
<dbReference type="GO" id="GO:0016020">
    <property type="term" value="C:membrane"/>
    <property type="evidence" value="ECO:0007669"/>
    <property type="project" value="UniProtKB-SubCell"/>
</dbReference>
<keyword evidence="7 10" id="KW-1133">Transmembrane helix</keyword>
<keyword evidence="6" id="KW-0067">ATP-binding</keyword>
<dbReference type="SUPFAM" id="SSF56112">
    <property type="entry name" value="Protein kinase-like (PK-like)"/>
    <property type="match status" value="1"/>
</dbReference>
<name>A0A3L6S4C2_PANMI</name>
<dbReference type="Pfam" id="PF12819">
    <property type="entry name" value="Malectin_like"/>
    <property type="match status" value="1"/>
</dbReference>
<keyword evidence="4" id="KW-0732">Signal</keyword>
<evidence type="ECO:0000256" key="2">
    <source>
        <dbReference type="ARBA" id="ARBA00022679"/>
    </source>
</evidence>
<evidence type="ECO:0000313" key="14">
    <source>
        <dbReference type="Proteomes" id="UP000275267"/>
    </source>
</evidence>
<dbReference type="GO" id="GO:0005524">
    <property type="term" value="F:ATP binding"/>
    <property type="evidence" value="ECO:0007669"/>
    <property type="project" value="UniProtKB-KW"/>
</dbReference>
<evidence type="ECO:0000256" key="4">
    <source>
        <dbReference type="ARBA" id="ARBA00022729"/>
    </source>
</evidence>
<sequence>MLLERLSEELMVLPRSFSRRAPCMLLRAVVVLSALLAAARAAFVPADSYLVLCGTAASATVGGRTFVGDATLPGSVLSAPQSAGANASAGAANDSSGEAELYRYARVFPAPSTYTFAIKRPGRHFVRLHFFPFQYQSGDLAADARFSVSVQGVVLTDGPYAPANGTATVREFSVNVARGTLAIAFTPTGKVAFVNAIEVVSHPDDLFAGTAQTVNPLGQYTGLSTQALETIHRINMGTPKITPSNDTLWRTWLPDETFLVDRTVAVPMDVAPKTVQRTPGFATPEAAPDMVYATARELNKALMDSTISVQFNMTWRFPSTPGWAYLLRLHFCDIVSKAANQLAFNVYVGGWSVLSTYEIANKDTFGSLAVPLYKDFVLSAKDAMGNITVSVGPATVGNVDPDGLLNGLEIMRMVGSTGGGGDPSSQSRSKKIIAGIVAGSAVAVVTVMMAVVFLVLRARRRKKPEKKPSSTWAAFSASALGSRSFGKSNSGGTRNNTVTLGQSAGAGYRFPFAALQEATSGFDEGMVIGVGGFGKTGPELDKTHVSTAVKGSFGYLDPEYFRRQMLTEKSDVYSFGVVLLEVLCARPVIDPTLPHDMVNLAEWATKRLKNGELDSIVDQRIAGTIRPESLKKFADTAEKCLAEYGVERPAMGDVLWCLEYALQLQEASPDSSGTDDTKLVPEYQRNLSTASDGSASTMSANLGDLDGMSMRRVFSKMIKSEEGR</sequence>
<dbReference type="InterPro" id="IPR024788">
    <property type="entry name" value="Malectin-like_Carb-bd_dom"/>
</dbReference>
<comment type="subcellular location">
    <subcellularLocation>
        <location evidence="1">Membrane</location>
        <topology evidence="1">Single-pass type I membrane protein</topology>
    </subcellularLocation>
</comment>
<organism evidence="13 14">
    <name type="scientific">Panicum miliaceum</name>
    <name type="common">Proso millet</name>
    <name type="synonym">Broomcorn millet</name>
    <dbReference type="NCBI Taxonomy" id="4540"/>
    <lineage>
        <taxon>Eukaryota</taxon>
        <taxon>Viridiplantae</taxon>
        <taxon>Streptophyta</taxon>
        <taxon>Embryophyta</taxon>
        <taxon>Tracheophyta</taxon>
        <taxon>Spermatophyta</taxon>
        <taxon>Magnoliopsida</taxon>
        <taxon>Liliopsida</taxon>
        <taxon>Poales</taxon>
        <taxon>Poaceae</taxon>
        <taxon>PACMAD clade</taxon>
        <taxon>Panicoideae</taxon>
        <taxon>Panicodae</taxon>
        <taxon>Paniceae</taxon>
        <taxon>Panicinae</taxon>
        <taxon>Panicum</taxon>
        <taxon>Panicum sect. Panicum</taxon>
    </lineage>
</organism>
<keyword evidence="14" id="KW-1185">Reference proteome</keyword>
<evidence type="ECO:0000256" key="10">
    <source>
        <dbReference type="SAM" id="Phobius"/>
    </source>
</evidence>
<evidence type="ECO:0000256" key="8">
    <source>
        <dbReference type="ARBA" id="ARBA00023136"/>
    </source>
</evidence>
<feature type="domain" description="Serine-threonine/tyrosine-protein kinase catalytic" evidence="11">
    <location>
        <begin position="540"/>
        <end position="654"/>
    </location>
</feature>
<gene>
    <name evidence="13" type="ORF">C2845_PM02G29760</name>
</gene>
<feature type="domain" description="Malectin-like" evidence="12">
    <location>
        <begin position="83"/>
        <end position="412"/>
    </location>
</feature>
<reference evidence="14" key="1">
    <citation type="journal article" date="2019" name="Nat. Commun.">
        <title>The genome of broomcorn millet.</title>
        <authorList>
            <person name="Zou C."/>
            <person name="Miki D."/>
            <person name="Li D."/>
            <person name="Tang Q."/>
            <person name="Xiao L."/>
            <person name="Rajput S."/>
            <person name="Deng P."/>
            <person name="Jia W."/>
            <person name="Huang R."/>
            <person name="Zhang M."/>
            <person name="Sun Y."/>
            <person name="Hu J."/>
            <person name="Fu X."/>
            <person name="Schnable P.S."/>
            <person name="Li F."/>
            <person name="Zhang H."/>
            <person name="Feng B."/>
            <person name="Zhu X."/>
            <person name="Liu R."/>
            <person name="Schnable J.C."/>
            <person name="Zhu J.-K."/>
            <person name="Zhang H."/>
        </authorList>
    </citation>
    <scope>NUCLEOTIDE SEQUENCE [LARGE SCALE GENOMIC DNA]</scope>
</reference>
<keyword evidence="5" id="KW-0547">Nucleotide-binding</keyword>
<dbReference type="PANTHER" id="PTHR34590:SF10">
    <property type="entry name" value="RECEPTOR-LIKE PROTEIN KINASE HERK 1"/>
    <property type="match status" value="1"/>
</dbReference>
<keyword evidence="2" id="KW-0808">Transferase</keyword>
<evidence type="ECO:0000259" key="11">
    <source>
        <dbReference type="Pfam" id="PF07714"/>
    </source>
</evidence>
<evidence type="ECO:0000256" key="9">
    <source>
        <dbReference type="ARBA" id="ARBA00023180"/>
    </source>
</evidence>
<feature type="transmembrane region" description="Helical" evidence="10">
    <location>
        <begin position="432"/>
        <end position="456"/>
    </location>
</feature>